<dbReference type="InterPro" id="IPR006913">
    <property type="entry name" value="CENP-V/GFA"/>
</dbReference>
<reference evidence="6" key="1">
    <citation type="submission" date="2023-08" db="EMBL/GenBank/DDBJ databases">
        <title>Black Yeasts Isolated from many extreme environments.</title>
        <authorList>
            <person name="Coleine C."/>
            <person name="Stajich J.E."/>
            <person name="Selbmann L."/>
        </authorList>
    </citation>
    <scope>NUCLEOTIDE SEQUENCE</scope>
    <source>
        <strain evidence="6">CCFEE 5810</strain>
    </source>
</reference>
<organism evidence="6 7">
    <name type="scientific">Elasticomyces elasticus</name>
    <dbReference type="NCBI Taxonomy" id="574655"/>
    <lineage>
        <taxon>Eukaryota</taxon>
        <taxon>Fungi</taxon>
        <taxon>Dikarya</taxon>
        <taxon>Ascomycota</taxon>
        <taxon>Pezizomycotina</taxon>
        <taxon>Dothideomycetes</taxon>
        <taxon>Dothideomycetidae</taxon>
        <taxon>Mycosphaerellales</taxon>
        <taxon>Teratosphaeriaceae</taxon>
        <taxon>Elasticomyces</taxon>
    </lineage>
</organism>
<comment type="similarity">
    <text evidence="1">Belongs to the Gfa family.</text>
</comment>
<protein>
    <recommendedName>
        <fullName evidence="5">CENP-V/GFA domain-containing protein</fullName>
    </recommendedName>
</protein>
<dbReference type="InterPro" id="IPR011057">
    <property type="entry name" value="Mss4-like_sf"/>
</dbReference>
<dbReference type="Pfam" id="PF04828">
    <property type="entry name" value="GFA"/>
    <property type="match status" value="1"/>
</dbReference>
<name>A0AAN7VVA5_9PEZI</name>
<dbReference type="SUPFAM" id="SSF51316">
    <property type="entry name" value="Mss4-like"/>
    <property type="match status" value="1"/>
</dbReference>
<dbReference type="GO" id="GO:0046872">
    <property type="term" value="F:metal ion binding"/>
    <property type="evidence" value="ECO:0007669"/>
    <property type="project" value="UniProtKB-KW"/>
</dbReference>
<evidence type="ECO:0000259" key="5">
    <source>
        <dbReference type="Pfam" id="PF04828"/>
    </source>
</evidence>
<evidence type="ECO:0000313" key="6">
    <source>
        <dbReference type="EMBL" id="KAK5704073.1"/>
    </source>
</evidence>
<dbReference type="EMBL" id="JAVRQU010000004">
    <property type="protein sequence ID" value="KAK5704073.1"/>
    <property type="molecule type" value="Genomic_DNA"/>
</dbReference>
<dbReference type="PANTHER" id="PTHR33337">
    <property type="entry name" value="GFA DOMAIN-CONTAINING PROTEIN"/>
    <property type="match status" value="1"/>
</dbReference>
<evidence type="ECO:0000256" key="3">
    <source>
        <dbReference type="ARBA" id="ARBA00022833"/>
    </source>
</evidence>
<dbReference type="Proteomes" id="UP001310594">
    <property type="component" value="Unassembled WGS sequence"/>
</dbReference>
<dbReference type="Gene3D" id="3.90.1590.10">
    <property type="entry name" value="glutathione-dependent formaldehyde- activating enzyme (gfa)"/>
    <property type="match status" value="1"/>
</dbReference>
<dbReference type="AlphaFoldDB" id="A0AAN7VVA5"/>
<comment type="caution">
    <text evidence="6">The sequence shown here is derived from an EMBL/GenBank/DDBJ whole genome shotgun (WGS) entry which is preliminary data.</text>
</comment>
<accession>A0AAN7VVA5</accession>
<keyword evidence="4" id="KW-0456">Lyase</keyword>
<keyword evidence="3" id="KW-0862">Zinc</keyword>
<sequence>MFASGFIVNDRALQHLKGEDKLATFSRQEGISTGNTVTNHFCSVCGTLMYRRSSGFPGMTVPRIGTVDNLELHSTKLKPKIEQFAKDRVEWLHAGEGVQQVEANFFTGEKE</sequence>
<proteinExistence type="inferred from homology"/>
<evidence type="ECO:0000256" key="4">
    <source>
        <dbReference type="ARBA" id="ARBA00023239"/>
    </source>
</evidence>
<evidence type="ECO:0000313" key="7">
    <source>
        <dbReference type="Proteomes" id="UP001310594"/>
    </source>
</evidence>
<dbReference type="GO" id="GO:0016846">
    <property type="term" value="F:carbon-sulfur lyase activity"/>
    <property type="evidence" value="ECO:0007669"/>
    <property type="project" value="InterPro"/>
</dbReference>
<dbReference type="PANTHER" id="PTHR33337:SF8">
    <property type="entry name" value="CENP-V_GFA DOMAIN-CONTAINING PROTEIN"/>
    <property type="match status" value="1"/>
</dbReference>
<evidence type="ECO:0000256" key="1">
    <source>
        <dbReference type="ARBA" id="ARBA00005495"/>
    </source>
</evidence>
<keyword evidence="2" id="KW-0479">Metal-binding</keyword>
<feature type="domain" description="CENP-V/GFA" evidence="5">
    <location>
        <begin position="2"/>
        <end position="86"/>
    </location>
</feature>
<evidence type="ECO:0000256" key="2">
    <source>
        <dbReference type="ARBA" id="ARBA00022723"/>
    </source>
</evidence>
<gene>
    <name evidence="6" type="ORF">LTR97_003086</name>
</gene>